<reference evidence="13 14" key="1">
    <citation type="journal article" date="2017" name="PLoS ONE">
        <title>Development of a real-time PCR for detection of Staphylococcus pseudintermedius using a novel automated comparison of whole-genome sequences.</title>
        <authorList>
            <person name="Verstappen K.M."/>
            <person name="Huijbregts L."/>
            <person name="Spaninks M."/>
            <person name="Wagenaar J.A."/>
            <person name="Fluit A.C."/>
            <person name="Duim B."/>
        </authorList>
    </citation>
    <scope>NUCLEOTIDE SEQUENCE [LARGE SCALE GENOMIC DNA]</scope>
    <source>
        <strain evidence="13 14">215070706401-1</strain>
    </source>
</reference>
<evidence type="ECO:0000256" key="11">
    <source>
        <dbReference type="SAM" id="Phobius"/>
    </source>
</evidence>
<feature type="transmembrane region" description="Helical" evidence="11">
    <location>
        <begin position="318"/>
        <end position="338"/>
    </location>
</feature>
<dbReference type="PANTHER" id="PTHR43738">
    <property type="entry name" value="ABC TRANSPORTER, MEMBRANE PROTEIN"/>
    <property type="match status" value="1"/>
</dbReference>
<organism evidence="13 14">
    <name type="scientific">Staphylococcus delphini</name>
    <dbReference type="NCBI Taxonomy" id="53344"/>
    <lineage>
        <taxon>Bacteria</taxon>
        <taxon>Bacillati</taxon>
        <taxon>Bacillota</taxon>
        <taxon>Bacilli</taxon>
        <taxon>Bacillales</taxon>
        <taxon>Staphylococcaceae</taxon>
        <taxon>Staphylococcus</taxon>
        <taxon>Staphylococcus intermedius group</taxon>
    </lineage>
</organism>
<protein>
    <recommendedName>
        <fullName evidence="4">Putative hemin transport system permease protein HrtB</fullName>
    </recommendedName>
</protein>
<feature type="domain" description="ABC3 transporter permease C-terminal" evidence="12">
    <location>
        <begin position="234"/>
        <end position="345"/>
    </location>
</feature>
<evidence type="ECO:0000256" key="2">
    <source>
        <dbReference type="ARBA" id="ARBA00008697"/>
    </source>
</evidence>
<comment type="function">
    <text evidence="10">Part of the ABC transporter complex hrt involved in hemin import. Responsible for the translocation of the substrate across the membrane.</text>
</comment>
<comment type="similarity">
    <text evidence="2">Belongs to the ABC-4 integral membrane protein family. HrtB subfamily.</text>
</comment>
<gene>
    <name evidence="13" type="ORF">B5C08_03455</name>
</gene>
<dbReference type="InterPro" id="IPR003838">
    <property type="entry name" value="ABC3_permease_C"/>
</dbReference>
<proteinExistence type="inferred from homology"/>
<keyword evidence="7 11" id="KW-0812">Transmembrane</keyword>
<feature type="transmembrane region" description="Helical" evidence="11">
    <location>
        <begin position="275"/>
        <end position="298"/>
    </location>
</feature>
<name>A0A2A4H065_9STAP</name>
<feature type="transmembrane region" description="Helical" evidence="11">
    <location>
        <begin position="232"/>
        <end position="254"/>
    </location>
</feature>
<dbReference type="GO" id="GO:0005886">
    <property type="term" value="C:plasma membrane"/>
    <property type="evidence" value="ECO:0007669"/>
    <property type="project" value="UniProtKB-SubCell"/>
</dbReference>
<keyword evidence="8 11" id="KW-1133">Transmembrane helix</keyword>
<evidence type="ECO:0000256" key="9">
    <source>
        <dbReference type="ARBA" id="ARBA00023136"/>
    </source>
</evidence>
<sequence length="354" mass="39051">MKLALNELKFYKFKYLLITFIVILLASMVLFITGLAQGLARENIALIDQFKSERFVIQKDVDQQLEKSNIDSNTQQDIEKNVKSAPLKLAMATMKHQDNKTDMLFATMPKEERPALKTGHLPEKANEVVLNQKLAGEGVQIGDQVNIEDKDVTLKVVGFFDDAMYAHTNIAMTTDEGLKDIAGQHVATSLYFLNDVTAKQLKNIEGISGIEIVSKQDLTDAIPSYQAEQAPLNMMIVSLFVITAIVLTAFFYVMTIQKTSEIGILKAIGVKTSHLLWSLLFQILFVTMLGVIIALLLITGLKAALPVTMPFFINSGMMLLVVVVFMIVAIVGALLSLVRVFKIDPIEAIGGGQV</sequence>
<evidence type="ECO:0000313" key="13">
    <source>
        <dbReference type="EMBL" id="PCF56519.1"/>
    </source>
</evidence>
<evidence type="ECO:0000256" key="6">
    <source>
        <dbReference type="ARBA" id="ARBA00022475"/>
    </source>
</evidence>
<dbReference type="RefSeq" id="WP_096590969.1">
    <property type="nucleotide sequence ID" value="NZ_MWRM01000004.1"/>
</dbReference>
<keyword evidence="5" id="KW-0813">Transport</keyword>
<comment type="subunit">
    <text evidence="3">The complex is composed of two ATP-binding proteins (HrtA), two transmembrane proteins (HrtB) and a solute-binding protein.</text>
</comment>
<dbReference type="AlphaFoldDB" id="A0A2A4H065"/>
<keyword evidence="6" id="KW-1003">Cell membrane</keyword>
<evidence type="ECO:0000256" key="7">
    <source>
        <dbReference type="ARBA" id="ARBA00022692"/>
    </source>
</evidence>
<evidence type="ECO:0000256" key="3">
    <source>
        <dbReference type="ARBA" id="ARBA00011131"/>
    </source>
</evidence>
<feature type="transmembrane region" description="Helical" evidence="11">
    <location>
        <begin position="15"/>
        <end position="36"/>
    </location>
</feature>
<evidence type="ECO:0000256" key="8">
    <source>
        <dbReference type="ARBA" id="ARBA00022989"/>
    </source>
</evidence>
<evidence type="ECO:0000256" key="4">
    <source>
        <dbReference type="ARBA" id="ARBA00016962"/>
    </source>
</evidence>
<dbReference type="Pfam" id="PF02687">
    <property type="entry name" value="FtsX"/>
    <property type="match status" value="1"/>
</dbReference>
<dbReference type="Proteomes" id="UP000218335">
    <property type="component" value="Unassembled WGS sequence"/>
</dbReference>
<dbReference type="EMBL" id="MWUU01000003">
    <property type="protein sequence ID" value="PCF56519.1"/>
    <property type="molecule type" value="Genomic_DNA"/>
</dbReference>
<accession>A0A2A4H065</accession>
<evidence type="ECO:0000256" key="10">
    <source>
        <dbReference type="ARBA" id="ARBA00024973"/>
    </source>
</evidence>
<keyword evidence="9 11" id="KW-0472">Membrane</keyword>
<comment type="subcellular location">
    <subcellularLocation>
        <location evidence="1">Cell membrane</location>
        <topology evidence="1">Multi-pass membrane protein</topology>
    </subcellularLocation>
</comment>
<evidence type="ECO:0000259" key="12">
    <source>
        <dbReference type="Pfam" id="PF02687"/>
    </source>
</evidence>
<dbReference type="InterPro" id="IPR051125">
    <property type="entry name" value="ABC-4/HrtB_transporter"/>
</dbReference>
<evidence type="ECO:0000313" key="14">
    <source>
        <dbReference type="Proteomes" id="UP000218335"/>
    </source>
</evidence>
<evidence type="ECO:0000256" key="5">
    <source>
        <dbReference type="ARBA" id="ARBA00022448"/>
    </source>
</evidence>
<comment type="caution">
    <text evidence="13">The sequence shown here is derived from an EMBL/GenBank/DDBJ whole genome shotgun (WGS) entry which is preliminary data.</text>
</comment>
<dbReference type="PANTHER" id="PTHR43738:SF1">
    <property type="entry name" value="HEMIN TRANSPORT SYSTEM PERMEASE PROTEIN HRTB-RELATED"/>
    <property type="match status" value="1"/>
</dbReference>
<evidence type="ECO:0000256" key="1">
    <source>
        <dbReference type="ARBA" id="ARBA00004651"/>
    </source>
</evidence>